<dbReference type="PANTHER" id="PTHR14218">
    <property type="entry name" value="PROTEASE S8 TRIPEPTIDYL PEPTIDASE I CLN2"/>
    <property type="match status" value="1"/>
</dbReference>
<dbReference type="InterPro" id="IPR000209">
    <property type="entry name" value="Peptidase_S8/S53_dom"/>
</dbReference>
<organism evidence="6 7">
    <name type="scientific">Fodinicola feengrottensis</name>
    <dbReference type="NCBI Taxonomy" id="435914"/>
    <lineage>
        <taxon>Bacteria</taxon>
        <taxon>Bacillati</taxon>
        <taxon>Actinomycetota</taxon>
        <taxon>Actinomycetes</taxon>
        <taxon>Mycobacteriales</taxon>
        <taxon>Fodinicola</taxon>
    </lineage>
</organism>
<evidence type="ECO:0000256" key="2">
    <source>
        <dbReference type="ARBA" id="ARBA00022801"/>
    </source>
</evidence>
<dbReference type="InterPro" id="IPR030400">
    <property type="entry name" value="Sedolisin_dom"/>
</dbReference>
<evidence type="ECO:0000313" key="6">
    <source>
        <dbReference type="EMBL" id="GAA1658265.1"/>
    </source>
</evidence>
<evidence type="ECO:0000256" key="4">
    <source>
        <dbReference type="SAM" id="SignalP"/>
    </source>
</evidence>
<name>A0ABP4RPZ2_9ACTN</name>
<keyword evidence="1" id="KW-0645">Protease</keyword>
<feature type="chain" id="PRO_5046419226" evidence="4">
    <location>
        <begin position="30"/>
        <end position="396"/>
    </location>
</feature>
<sequence>MLRFTATRVGALTLAMGLLGAISAAPAYSATPPATSAKQGYRQACTARSGNYFHCLTLIAPRHANGKSPQAAAAKPDGLGVQDLRKAYQLPQNPPAGATVAIAIAFHSPTLESDLNTYRKQYGLSACTVANRCLTVLNQNGDATPVPENDPGWEVEETLDVSMVSASCPSCRIVVVEATDDSFNNLAAATVMAGQHATVVSNSYGGPENGLAQQFAGAYDQPNHQVVVSSGDDGFTKASFPATVASVIAVGGTELTKADNTRGFTESTWADGSSGCSAYVAKPARQHDPHCSMRTVADVSAVADNVSMFNAGNGGWFDVAGTSVAAPFIAGMYGQVNNNATVDTLYQHPESFNDITTGANDHSGTGADCGNDYLCTAQPGYDAPTGVGSPIGLAAF</sequence>
<feature type="domain" description="Peptidase S53" evidence="5">
    <location>
        <begin position="75"/>
        <end position="396"/>
    </location>
</feature>
<dbReference type="Pfam" id="PF00082">
    <property type="entry name" value="Peptidase_S8"/>
    <property type="match status" value="1"/>
</dbReference>
<keyword evidence="7" id="KW-1185">Reference proteome</keyword>
<reference evidence="7" key="1">
    <citation type="journal article" date="2019" name="Int. J. Syst. Evol. Microbiol.">
        <title>The Global Catalogue of Microorganisms (GCM) 10K type strain sequencing project: providing services to taxonomists for standard genome sequencing and annotation.</title>
        <authorList>
            <consortium name="The Broad Institute Genomics Platform"/>
            <consortium name="The Broad Institute Genome Sequencing Center for Infectious Disease"/>
            <person name="Wu L."/>
            <person name="Ma J."/>
        </authorList>
    </citation>
    <scope>NUCLEOTIDE SEQUENCE [LARGE SCALE GENOMIC DNA]</scope>
    <source>
        <strain evidence="7">JCM 14718</strain>
    </source>
</reference>
<feature type="signal peptide" evidence="4">
    <location>
        <begin position="1"/>
        <end position="29"/>
    </location>
</feature>
<comment type="caution">
    <text evidence="6">The sequence shown here is derived from an EMBL/GenBank/DDBJ whole genome shotgun (WGS) entry which is preliminary data.</text>
</comment>
<dbReference type="InterPro" id="IPR036852">
    <property type="entry name" value="Peptidase_S8/S53_dom_sf"/>
</dbReference>
<dbReference type="PROSITE" id="PS00138">
    <property type="entry name" value="SUBTILASE_SER"/>
    <property type="match status" value="1"/>
</dbReference>
<protein>
    <submittedName>
        <fullName evidence="6">S8 family serine peptidase</fullName>
    </submittedName>
</protein>
<dbReference type="EMBL" id="BAAANY010000001">
    <property type="protein sequence ID" value="GAA1658265.1"/>
    <property type="molecule type" value="Genomic_DNA"/>
</dbReference>
<dbReference type="Gene3D" id="3.40.50.200">
    <property type="entry name" value="Peptidase S8/S53 domain"/>
    <property type="match status" value="1"/>
</dbReference>
<evidence type="ECO:0000259" key="5">
    <source>
        <dbReference type="PROSITE" id="PS51695"/>
    </source>
</evidence>
<dbReference type="Proteomes" id="UP001500618">
    <property type="component" value="Unassembled WGS sequence"/>
</dbReference>
<evidence type="ECO:0000256" key="3">
    <source>
        <dbReference type="ARBA" id="ARBA00022825"/>
    </source>
</evidence>
<evidence type="ECO:0000313" key="7">
    <source>
        <dbReference type="Proteomes" id="UP001500618"/>
    </source>
</evidence>
<dbReference type="InterPro" id="IPR050819">
    <property type="entry name" value="Tripeptidyl-peptidase_I"/>
</dbReference>
<accession>A0ABP4RPZ2</accession>
<gene>
    <name evidence="6" type="ORF">GCM10009765_04640</name>
</gene>
<dbReference type="SUPFAM" id="SSF52743">
    <property type="entry name" value="Subtilisin-like"/>
    <property type="match status" value="1"/>
</dbReference>
<proteinExistence type="predicted"/>
<dbReference type="PANTHER" id="PTHR14218:SF15">
    <property type="entry name" value="TRIPEPTIDYL-PEPTIDASE 1"/>
    <property type="match status" value="1"/>
</dbReference>
<keyword evidence="2" id="KW-0378">Hydrolase</keyword>
<keyword evidence="4" id="KW-0732">Signal</keyword>
<evidence type="ECO:0000256" key="1">
    <source>
        <dbReference type="ARBA" id="ARBA00022670"/>
    </source>
</evidence>
<keyword evidence="3" id="KW-0720">Serine protease</keyword>
<dbReference type="PROSITE" id="PS51695">
    <property type="entry name" value="SEDOLISIN"/>
    <property type="match status" value="1"/>
</dbReference>
<dbReference type="InterPro" id="IPR023828">
    <property type="entry name" value="Peptidase_S8_Ser-AS"/>
</dbReference>
<dbReference type="CDD" id="cd04056">
    <property type="entry name" value="Peptidases_S53"/>
    <property type="match status" value="1"/>
</dbReference>